<keyword evidence="3" id="KW-1185">Reference proteome</keyword>
<dbReference type="AlphaFoldDB" id="A0A9Q8WNR0"/>
<dbReference type="GeneID" id="73349082"/>
<accession>A0A9Q8WNR0</accession>
<dbReference type="EMBL" id="CP019480">
    <property type="protein sequence ID" value="UQC89617.1"/>
    <property type="molecule type" value="Genomic_DNA"/>
</dbReference>
<evidence type="ECO:0000256" key="1">
    <source>
        <dbReference type="SAM" id="MobiDB-lite"/>
    </source>
</evidence>
<protein>
    <submittedName>
        <fullName evidence="2">Uncharacterized protein</fullName>
    </submittedName>
</protein>
<dbReference type="Proteomes" id="UP000830671">
    <property type="component" value="Chromosome 8"/>
</dbReference>
<sequence length="1042" mass="114019">MAGQATRYAKPGLNQSGSKHLHTDMGTTHQYKAIRTLLHLLSPQLLPFQISSLPRTTAFAAYRLMQARPPALNEPCQINLWHAHLAAFLAAQSTYYGARNHPRLLPLILAWDDPTPPLASTTGMALPAPTVLGRKPVSIVDSYEVSLYPDCVRSTQTVLLSRFWSRCASARRPRASGPLMYSLQAIDILDLAHQPSSLGSPLFIRHSRHIAYGYAIPTQGFWHRLKEVRQFNELLGTTGGEGGTAQALGLHEPTGRRNFQSGTLLPGPVLSPGILLALWCFSCDVFLFSTVRRLDTESSRSLSCILLSTPAPFDPADSRSPNPASPLKCDMSLSTGTGSYTTATDDGGNGTDLNSFLPRKLDYAAATALTSLSALAPSATPPRPHLPTPCLCSRSNDTPFTISMTSKPGTQDLEVGVESHGSTPRQPGNTQSIHECLASQSPSSGIPPCLWPFVPLQIGRVPRVLGSFLQILLATIARTRRGTSCCGYCSYGPRELPIINLRRLRQDQAHIGLDKFRARVAQKNAPTVFLNCQTSAGAAQRICATRQICADRLLRNAVSKDGPGGRGEYAQLSRLFSRGIRDQNIRSTTGTSTSFSARLLLIKLQQPDVDRASIICFSRPTPASSFPALPPPPTWALALARYITLDTRPLSHHSARAYLCLFFRRVLTFSPVPDPESFVLCTLVRRKPISSGGGDDQPLPRSSVDTGGDGTPYHALDRPLASVCHASAAPALTRHPGTLINLGPSFQTASPEAREPPARHRARKGGCAKNPFTPRQLLSSLFSTTTFHIFGKSRILGHLRAAHLVDSRSLLGATHPYNTHMFGQFRLTFGLTAGFESSDLTEWNEAHRYLTHQAVAVYFVIQYGVFFVLVDIQDQSSCQLALHQALEFQLGLGQPQRPSTFSTASNVVASRSPRHNANLTSRSTERELRYPLSSQPSYIVAVPVPHYRHHHPHSPFHYFPQNKERIISLPSPLTTTTTDPSRHMPGPPFLFEGTVSMPRIRFYQLAISSSRFDLPSRATASLYPGGSSFHSSPSFYLKEFIP</sequence>
<evidence type="ECO:0000313" key="3">
    <source>
        <dbReference type="Proteomes" id="UP000830671"/>
    </source>
</evidence>
<feature type="region of interest" description="Disordered" evidence="1">
    <location>
        <begin position="405"/>
        <end position="431"/>
    </location>
</feature>
<dbReference type="RefSeq" id="XP_049151218.1">
    <property type="nucleotide sequence ID" value="XM_049294072.1"/>
</dbReference>
<dbReference type="KEGG" id="clup:CLUP02_15148"/>
<feature type="compositionally biased region" description="Polar residues" evidence="1">
    <location>
        <begin position="420"/>
        <end position="431"/>
    </location>
</feature>
<gene>
    <name evidence="2" type="ORF">CLUP02_15148</name>
</gene>
<evidence type="ECO:0000313" key="2">
    <source>
        <dbReference type="EMBL" id="UQC89617.1"/>
    </source>
</evidence>
<proteinExistence type="predicted"/>
<feature type="region of interest" description="Disordered" evidence="1">
    <location>
        <begin position="747"/>
        <end position="767"/>
    </location>
</feature>
<reference evidence="2" key="1">
    <citation type="journal article" date="2021" name="Mol. Plant Microbe Interact.">
        <title>Complete Genome Sequence of the Plant-Pathogenic Fungus Colletotrichum lupini.</title>
        <authorList>
            <person name="Baroncelli R."/>
            <person name="Pensec F."/>
            <person name="Da Lio D."/>
            <person name="Boufleur T."/>
            <person name="Vicente I."/>
            <person name="Sarrocco S."/>
            <person name="Picot A."/>
            <person name="Baraldi E."/>
            <person name="Sukno S."/>
            <person name="Thon M."/>
            <person name="Le Floch G."/>
        </authorList>
    </citation>
    <scope>NUCLEOTIDE SEQUENCE</scope>
    <source>
        <strain evidence="2">IMI 504893</strain>
    </source>
</reference>
<feature type="region of interest" description="Disordered" evidence="1">
    <location>
        <begin position="1"/>
        <end position="22"/>
    </location>
</feature>
<name>A0A9Q8WNR0_9PEZI</name>
<feature type="region of interest" description="Disordered" evidence="1">
    <location>
        <begin position="690"/>
        <end position="711"/>
    </location>
</feature>
<organism evidence="2 3">
    <name type="scientific">Colletotrichum lupini</name>
    <dbReference type="NCBI Taxonomy" id="145971"/>
    <lineage>
        <taxon>Eukaryota</taxon>
        <taxon>Fungi</taxon>
        <taxon>Dikarya</taxon>
        <taxon>Ascomycota</taxon>
        <taxon>Pezizomycotina</taxon>
        <taxon>Sordariomycetes</taxon>
        <taxon>Hypocreomycetidae</taxon>
        <taxon>Glomerellales</taxon>
        <taxon>Glomerellaceae</taxon>
        <taxon>Colletotrichum</taxon>
        <taxon>Colletotrichum acutatum species complex</taxon>
    </lineage>
</organism>